<reference evidence="1" key="1">
    <citation type="submission" date="2020-05" db="EMBL/GenBank/DDBJ databases">
        <title>Large-scale comparative analyses of tick genomes elucidate their genetic diversity and vector capacities.</title>
        <authorList>
            <person name="Jia N."/>
            <person name="Wang J."/>
            <person name="Shi W."/>
            <person name="Du L."/>
            <person name="Sun Y."/>
            <person name="Zhan W."/>
            <person name="Jiang J."/>
            <person name="Wang Q."/>
            <person name="Zhang B."/>
            <person name="Ji P."/>
            <person name="Sakyi L.B."/>
            <person name="Cui X."/>
            <person name="Yuan T."/>
            <person name="Jiang B."/>
            <person name="Yang W."/>
            <person name="Lam T.T.-Y."/>
            <person name="Chang Q."/>
            <person name="Ding S."/>
            <person name="Wang X."/>
            <person name="Zhu J."/>
            <person name="Ruan X."/>
            <person name="Zhao L."/>
            <person name="Wei J."/>
            <person name="Que T."/>
            <person name="Du C."/>
            <person name="Cheng J."/>
            <person name="Dai P."/>
            <person name="Han X."/>
            <person name="Huang E."/>
            <person name="Gao Y."/>
            <person name="Liu J."/>
            <person name="Shao H."/>
            <person name="Ye R."/>
            <person name="Li L."/>
            <person name="Wei W."/>
            <person name="Wang X."/>
            <person name="Wang C."/>
            <person name="Yang T."/>
            <person name="Huo Q."/>
            <person name="Li W."/>
            <person name="Guo W."/>
            <person name="Chen H."/>
            <person name="Zhou L."/>
            <person name="Ni X."/>
            <person name="Tian J."/>
            <person name="Zhou Y."/>
            <person name="Sheng Y."/>
            <person name="Liu T."/>
            <person name="Pan Y."/>
            <person name="Xia L."/>
            <person name="Li J."/>
            <person name="Zhao F."/>
            <person name="Cao W."/>
        </authorList>
    </citation>
    <scope>NUCLEOTIDE SEQUENCE</scope>
    <source>
        <strain evidence="1">Hyas-2018</strain>
    </source>
</reference>
<name>A0ACB7SPL5_HYAAI</name>
<protein>
    <submittedName>
        <fullName evidence="1">Uncharacterized protein</fullName>
    </submittedName>
</protein>
<proteinExistence type="predicted"/>
<accession>A0ACB7SPL5</accession>
<sequence length="391" mass="43356">MAANHDRKNDDCYFYFYSTCTKGDDCPFRHCEAALGTETVCPAWKEGNCMKKSCKFRHMESRKNRSQIPCYWENQPSGCRKPHCVFLHSRPRAAIPDVLGAQRAPGLILPVPAAPVVAPEAATLVVAPGAKQPDLTATLPQAIEPVVVNFDEESDSESTFGTPQKSRNSPLLRLGQTGDRSPRKGREDPLSFQVKTLSQIRQEKAVAHSAVVTSTEELDVPDAVDSERIQEERLLKRILGVAEVYTTALETEKVLNVVDEIVDLRQKLARKRKQENADDVDNVKRNRAKYDEGKTTAAPVRIKRPDFKETRRTIVIGKQATRPHRATLSVTKRAVLDQETAVSSSTPDTELDAGDVVRRLDDFLASDDGIAAADELDISVDVHGEWGSDEL</sequence>
<dbReference type="Proteomes" id="UP000821845">
    <property type="component" value="Chromosome 3"/>
</dbReference>
<organism evidence="1 2">
    <name type="scientific">Hyalomma asiaticum</name>
    <name type="common">Tick</name>
    <dbReference type="NCBI Taxonomy" id="266040"/>
    <lineage>
        <taxon>Eukaryota</taxon>
        <taxon>Metazoa</taxon>
        <taxon>Ecdysozoa</taxon>
        <taxon>Arthropoda</taxon>
        <taxon>Chelicerata</taxon>
        <taxon>Arachnida</taxon>
        <taxon>Acari</taxon>
        <taxon>Parasitiformes</taxon>
        <taxon>Ixodida</taxon>
        <taxon>Ixodoidea</taxon>
        <taxon>Ixodidae</taxon>
        <taxon>Hyalomminae</taxon>
        <taxon>Hyalomma</taxon>
    </lineage>
</organism>
<evidence type="ECO:0000313" key="2">
    <source>
        <dbReference type="Proteomes" id="UP000821845"/>
    </source>
</evidence>
<dbReference type="EMBL" id="CM023483">
    <property type="protein sequence ID" value="KAH6935062.1"/>
    <property type="molecule type" value="Genomic_DNA"/>
</dbReference>
<gene>
    <name evidence="1" type="ORF">HPB50_003147</name>
</gene>
<comment type="caution">
    <text evidence="1">The sequence shown here is derived from an EMBL/GenBank/DDBJ whole genome shotgun (WGS) entry which is preliminary data.</text>
</comment>
<evidence type="ECO:0000313" key="1">
    <source>
        <dbReference type="EMBL" id="KAH6935062.1"/>
    </source>
</evidence>
<keyword evidence="2" id="KW-1185">Reference proteome</keyword>